<dbReference type="EMBL" id="CAXHTA020000005">
    <property type="protein sequence ID" value="CAL5221616.1"/>
    <property type="molecule type" value="Genomic_DNA"/>
</dbReference>
<feature type="region of interest" description="Disordered" evidence="1">
    <location>
        <begin position="1"/>
        <end position="51"/>
    </location>
</feature>
<accession>A0ABP1FRN8</accession>
<dbReference type="Proteomes" id="UP001497392">
    <property type="component" value="Unassembled WGS sequence"/>
</dbReference>
<evidence type="ECO:0000256" key="1">
    <source>
        <dbReference type="SAM" id="MobiDB-lite"/>
    </source>
</evidence>
<keyword evidence="3" id="KW-1185">Reference proteome</keyword>
<gene>
    <name evidence="2" type="primary">g3836</name>
    <name evidence="2" type="ORF">VP750_LOCUS3275</name>
</gene>
<evidence type="ECO:0000313" key="2">
    <source>
        <dbReference type="EMBL" id="CAL5221616.1"/>
    </source>
</evidence>
<reference evidence="2 3" key="1">
    <citation type="submission" date="2024-06" db="EMBL/GenBank/DDBJ databases">
        <authorList>
            <person name="Kraege A."/>
            <person name="Thomma B."/>
        </authorList>
    </citation>
    <scope>NUCLEOTIDE SEQUENCE [LARGE SCALE GENOMIC DNA]</scope>
</reference>
<protein>
    <submittedName>
        <fullName evidence="2">G3836 protein</fullName>
    </submittedName>
</protein>
<comment type="caution">
    <text evidence="2">The sequence shown here is derived from an EMBL/GenBank/DDBJ whole genome shotgun (WGS) entry which is preliminary data.</text>
</comment>
<name>A0ABP1FRN8_9CHLO</name>
<sequence>MRSAPAEQAFLPATVQPQSQPLSLPDRADHAQVPVTEGQEHRLDSDESSTQQDAELVDLIKSYLQDPAFQEEVEHVAQLWDIAEAELLAEQGAYAQE</sequence>
<organism evidence="2 3">
    <name type="scientific">Coccomyxa viridis</name>
    <dbReference type="NCBI Taxonomy" id="1274662"/>
    <lineage>
        <taxon>Eukaryota</taxon>
        <taxon>Viridiplantae</taxon>
        <taxon>Chlorophyta</taxon>
        <taxon>core chlorophytes</taxon>
        <taxon>Trebouxiophyceae</taxon>
        <taxon>Trebouxiophyceae incertae sedis</taxon>
        <taxon>Coccomyxaceae</taxon>
        <taxon>Coccomyxa</taxon>
    </lineage>
</organism>
<proteinExistence type="predicted"/>
<evidence type="ECO:0000313" key="3">
    <source>
        <dbReference type="Proteomes" id="UP001497392"/>
    </source>
</evidence>